<evidence type="ECO:0008006" key="2">
    <source>
        <dbReference type="Google" id="ProtNLM"/>
    </source>
</evidence>
<proteinExistence type="predicted"/>
<sequence length="91" mass="10661">MGKVQVVLDIISPEYIKEQSSKLDAWLWDFRDDVEEAEDAIDELHYYDHGEKAKDHNVSDWGSSFAKMKHKVVKSVKHVSILDESMKLWRV</sequence>
<reference evidence="1" key="1">
    <citation type="submission" date="2014-09" db="EMBL/GenBank/DDBJ databases">
        <authorList>
            <person name="Magalhaes I.L.F."/>
            <person name="Oliveira U."/>
            <person name="Santos F.R."/>
            <person name="Vidigal T.H.D.A."/>
            <person name="Brescovit A.D."/>
            <person name="Santos A.J."/>
        </authorList>
    </citation>
    <scope>NUCLEOTIDE SEQUENCE</scope>
    <source>
        <tissue evidence="1">Shoot tissue taken approximately 20 cm above the soil surface</tissue>
    </source>
</reference>
<accession>A0A0A9AQ81</accession>
<organism evidence="1">
    <name type="scientific">Arundo donax</name>
    <name type="common">Giant reed</name>
    <name type="synonym">Donax arundinaceus</name>
    <dbReference type="NCBI Taxonomy" id="35708"/>
    <lineage>
        <taxon>Eukaryota</taxon>
        <taxon>Viridiplantae</taxon>
        <taxon>Streptophyta</taxon>
        <taxon>Embryophyta</taxon>
        <taxon>Tracheophyta</taxon>
        <taxon>Spermatophyta</taxon>
        <taxon>Magnoliopsida</taxon>
        <taxon>Liliopsida</taxon>
        <taxon>Poales</taxon>
        <taxon>Poaceae</taxon>
        <taxon>PACMAD clade</taxon>
        <taxon>Arundinoideae</taxon>
        <taxon>Arundineae</taxon>
        <taxon>Arundo</taxon>
    </lineage>
</organism>
<evidence type="ECO:0000313" key="1">
    <source>
        <dbReference type="EMBL" id="JAD49232.1"/>
    </source>
</evidence>
<reference evidence="1" key="2">
    <citation type="journal article" date="2015" name="Data Brief">
        <title>Shoot transcriptome of the giant reed, Arundo donax.</title>
        <authorList>
            <person name="Barrero R.A."/>
            <person name="Guerrero F.D."/>
            <person name="Moolhuijzen P."/>
            <person name="Goolsby J.A."/>
            <person name="Tidwell J."/>
            <person name="Bellgard S.E."/>
            <person name="Bellgard M.I."/>
        </authorList>
    </citation>
    <scope>NUCLEOTIDE SEQUENCE</scope>
    <source>
        <tissue evidence="1">Shoot tissue taken approximately 20 cm above the soil surface</tissue>
    </source>
</reference>
<dbReference type="EMBL" id="GBRH01248663">
    <property type="protein sequence ID" value="JAD49232.1"/>
    <property type="molecule type" value="Transcribed_RNA"/>
</dbReference>
<name>A0A0A9AQ81_ARUDO</name>
<dbReference type="AlphaFoldDB" id="A0A0A9AQ81"/>
<protein>
    <recommendedName>
        <fullName evidence="2">Rx N-terminal domain-containing protein</fullName>
    </recommendedName>
</protein>